<dbReference type="Proteomes" id="UP000536534">
    <property type="component" value="Unassembled WGS sequence"/>
</dbReference>
<dbReference type="Pfam" id="PF03544">
    <property type="entry name" value="TonB_C"/>
    <property type="match status" value="1"/>
</dbReference>
<dbReference type="GO" id="GO:0031992">
    <property type="term" value="F:energy transducer activity"/>
    <property type="evidence" value="ECO:0007669"/>
    <property type="project" value="TreeGrafter"/>
</dbReference>
<gene>
    <name evidence="12" type="ORF">GX576_10930</name>
</gene>
<keyword evidence="6" id="KW-0812">Transmembrane</keyword>
<dbReference type="EMBL" id="JAAYYV010000291">
    <property type="protein sequence ID" value="NLF54886.1"/>
    <property type="molecule type" value="Genomic_DNA"/>
</dbReference>
<dbReference type="InterPro" id="IPR037682">
    <property type="entry name" value="TonB_C"/>
</dbReference>
<keyword evidence="5" id="KW-0997">Cell inner membrane</keyword>
<dbReference type="NCBIfam" id="TIGR01352">
    <property type="entry name" value="tonB_Cterm"/>
    <property type="match status" value="1"/>
</dbReference>
<comment type="similarity">
    <text evidence="2">Belongs to the TonB family.</text>
</comment>
<evidence type="ECO:0000256" key="9">
    <source>
        <dbReference type="ARBA" id="ARBA00023136"/>
    </source>
</evidence>
<evidence type="ECO:0000256" key="1">
    <source>
        <dbReference type="ARBA" id="ARBA00004383"/>
    </source>
</evidence>
<evidence type="ECO:0000256" key="7">
    <source>
        <dbReference type="ARBA" id="ARBA00022927"/>
    </source>
</evidence>
<comment type="caution">
    <text evidence="12">The sequence shown here is derived from an EMBL/GenBank/DDBJ whole genome shotgun (WGS) entry which is preliminary data.</text>
</comment>
<evidence type="ECO:0000256" key="10">
    <source>
        <dbReference type="SAM" id="MobiDB-lite"/>
    </source>
</evidence>
<dbReference type="AlphaFoldDB" id="A0A7X7LWV6"/>
<evidence type="ECO:0000256" key="8">
    <source>
        <dbReference type="ARBA" id="ARBA00022989"/>
    </source>
</evidence>
<protein>
    <submittedName>
        <fullName evidence="12">Energy transducer TonB</fullName>
    </submittedName>
</protein>
<evidence type="ECO:0000313" key="13">
    <source>
        <dbReference type="Proteomes" id="UP000536534"/>
    </source>
</evidence>
<evidence type="ECO:0000256" key="4">
    <source>
        <dbReference type="ARBA" id="ARBA00022475"/>
    </source>
</evidence>
<keyword evidence="8" id="KW-1133">Transmembrane helix</keyword>
<dbReference type="InterPro" id="IPR006260">
    <property type="entry name" value="TonB/TolA_C"/>
</dbReference>
<dbReference type="SUPFAM" id="SSF74653">
    <property type="entry name" value="TolA/TonB C-terminal domain"/>
    <property type="match status" value="1"/>
</dbReference>
<proteinExistence type="inferred from homology"/>
<dbReference type="PROSITE" id="PS52015">
    <property type="entry name" value="TONB_CTD"/>
    <property type="match status" value="1"/>
</dbReference>
<evidence type="ECO:0000256" key="3">
    <source>
        <dbReference type="ARBA" id="ARBA00022448"/>
    </source>
</evidence>
<dbReference type="OrthoDB" id="9792439at2"/>
<dbReference type="PANTHER" id="PTHR33446:SF2">
    <property type="entry name" value="PROTEIN TONB"/>
    <property type="match status" value="1"/>
</dbReference>
<keyword evidence="4" id="KW-1003">Cell membrane</keyword>
<feature type="compositionally biased region" description="Low complexity" evidence="10">
    <location>
        <begin position="8"/>
        <end position="27"/>
    </location>
</feature>
<evidence type="ECO:0000256" key="5">
    <source>
        <dbReference type="ARBA" id="ARBA00022519"/>
    </source>
</evidence>
<evidence type="ECO:0000313" key="12">
    <source>
        <dbReference type="EMBL" id="NLF54886.1"/>
    </source>
</evidence>
<dbReference type="GO" id="GO:0015031">
    <property type="term" value="P:protein transport"/>
    <property type="evidence" value="ECO:0007669"/>
    <property type="project" value="UniProtKB-KW"/>
</dbReference>
<feature type="region of interest" description="Disordered" evidence="10">
    <location>
        <begin position="1"/>
        <end position="42"/>
    </location>
</feature>
<evidence type="ECO:0000256" key="2">
    <source>
        <dbReference type="ARBA" id="ARBA00006555"/>
    </source>
</evidence>
<name>A0A7X7LWV6_9RHOO</name>
<organism evidence="12 13">
    <name type="scientific">Thauera phenolivorans</name>
    <dbReference type="NCBI Taxonomy" id="1792543"/>
    <lineage>
        <taxon>Bacteria</taxon>
        <taxon>Pseudomonadati</taxon>
        <taxon>Pseudomonadota</taxon>
        <taxon>Betaproteobacteria</taxon>
        <taxon>Rhodocyclales</taxon>
        <taxon>Zoogloeaceae</taxon>
        <taxon>Thauera</taxon>
    </lineage>
</organism>
<evidence type="ECO:0000259" key="11">
    <source>
        <dbReference type="PROSITE" id="PS52015"/>
    </source>
</evidence>
<reference evidence="12 13" key="1">
    <citation type="journal article" date="2020" name="Biotechnol. Biofuels">
        <title>New insights from the biogas microbiome by comprehensive genome-resolved metagenomics of nearly 1600 species originating from multiple anaerobic digesters.</title>
        <authorList>
            <person name="Campanaro S."/>
            <person name="Treu L."/>
            <person name="Rodriguez-R L.M."/>
            <person name="Kovalovszki A."/>
            <person name="Ziels R.M."/>
            <person name="Maus I."/>
            <person name="Zhu X."/>
            <person name="Kougias P.G."/>
            <person name="Basile A."/>
            <person name="Luo G."/>
            <person name="Schluter A."/>
            <person name="Konstantinidis K.T."/>
            <person name="Angelidaki I."/>
        </authorList>
    </citation>
    <scope>NUCLEOTIDE SEQUENCE [LARGE SCALE GENOMIC DNA]</scope>
    <source>
        <strain evidence="12">AS06rmzACSIP_256</strain>
    </source>
</reference>
<dbReference type="PANTHER" id="PTHR33446">
    <property type="entry name" value="PROTEIN TONB-RELATED"/>
    <property type="match status" value="1"/>
</dbReference>
<sequence>MTSTLPLARSAPAAASAAGPAAEAGHGANDGKAGGSTPARYDADYLHNPAPAYPAASRRLNEQGTVLLRVRVGRDGRAREIEMLEGSGSPRLDRAASEAVRRWRFVPASEDGAAVDSWLRVPIAFRLER</sequence>
<accession>A0A7X7LWV6</accession>
<keyword evidence="3" id="KW-0813">Transport</keyword>
<dbReference type="GO" id="GO:0098797">
    <property type="term" value="C:plasma membrane protein complex"/>
    <property type="evidence" value="ECO:0007669"/>
    <property type="project" value="TreeGrafter"/>
</dbReference>
<keyword evidence="9" id="KW-0472">Membrane</keyword>
<keyword evidence="7" id="KW-0653">Protein transport</keyword>
<dbReference type="Gene3D" id="3.30.1150.10">
    <property type="match status" value="1"/>
</dbReference>
<feature type="domain" description="TonB C-terminal" evidence="11">
    <location>
        <begin position="38"/>
        <end position="129"/>
    </location>
</feature>
<dbReference type="InterPro" id="IPR051045">
    <property type="entry name" value="TonB-dependent_transducer"/>
</dbReference>
<comment type="subcellular location">
    <subcellularLocation>
        <location evidence="1">Cell inner membrane</location>
        <topology evidence="1">Single-pass membrane protein</topology>
        <orientation evidence="1">Periplasmic side</orientation>
    </subcellularLocation>
</comment>
<evidence type="ECO:0000256" key="6">
    <source>
        <dbReference type="ARBA" id="ARBA00022692"/>
    </source>
</evidence>
<dbReference type="GO" id="GO:0055085">
    <property type="term" value="P:transmembrane transport"/>
    <property type="evidence" value="ECO:0007669"/>
    <property type="project" value="InterPro"/>
</dbReference>